<comment type="caution">
    <text evidence="3">The sequence shown here is derived from an EMBL/GenBank/DDBJ whole genome shotgun (WGS) entry which is preliminary data.</text>
</comment>
<dbReference type="RefSeq" id="WP_075715243.1">
    <property type="nucleotide sequence ID" value="NZ_MJIE01000002.1"/>
</dbReference>
<proteinExistence type="predicted"/>
<reference evidence="3 4" key="1">
    <citation type="journal article" date="2016" name="Appl. Environ. Microbiol.">
        <title>Function and Phylogeny of Bacterial Butyryl Coenzyme A:Acetate Transferases and Their Diversity in the Proximal Colon of Swine.</title>
        <authorList>
            <person name="Trachsel J."/>
            <person name="Bayles D.O."/>
            <person name="Looft T."/>
            <person name="Levine U.Y."/>
            <person name="Allen H.K."/>
        </authorList>
    </citation>
    <scope>NUCLEOTIDE SEQUENCE [LARGE SCALE GENOMIC DNA]</scope>
    <source>
        <strain evidence="3 4">68-3-10</strain>
    </source>
</reference>
<name>A0A1Q9JCL8_9FIRM</name>
<dbReference type="InterPro" id="IPR042229">
    <property type="entry name" value="Listeria/Bacterioides_rpt_sf"/>
</dbReference>
<dbReference type="GO" id="GO:0030313">
    <property type="term" value="C:cell envelope"/>
    <property type="evidence" value="ECO:0007669"/>
    <property type="project" value="UniProtKB-SubCell"/>
</dbReference>
<dbReference type="STRING" id="1261640.BHK98_00060"/>
<keyword evidence="4" id="KW-1185">Reference proteome</keyword>
<feature type="compositionally biased region" description="Basic and acidic residues" evidence="2">
    <location>
        <begin position="87"/>
        <end position="100"/>
    </location>
</feature>
<dbReference type="EMBL" id="MJIE01000002">
    <property type="protein sequence ID" value="OLR53531.1"/>
    <property type="molecule type" value="Genomic_DNA"/>
</dbReference>
<evidence type="ECO:0000313" key="3">
    <source>
        <dbReference type="EMBL" id="OLR53531.1"/>
    </source>
</evidence>
<organism evidence="3 4">
    <name type="scientific">Hornefia porci</name>
    <dbReference type="NCBI Taxonomy" id="2652292"/>
    <lineage>
        <taxon>Bacteria</taxon>
        <taxon>Bacillati</taxon>
        <taxon>Bacillota</taxon>
        <taxon>Clostridia</taxon>
        <taxon>Peptostreptococcales</taxon>
        <taxon>Anaerovoracaceae</taxon>
        <taxon>Hornefia</taxon>
    </lineage>
</organism>
<accession>A0A1Q9JCL8</accession>
<comment type="subcellular location">
    <subcellularLocation>
        <location evidence="1">Cell envelope</location>
    </subcellularLocation>
</comment>
<gene>
    <name evidence="3" type="ORF">BHK98_00060</name>
</gene>
<dbReference type="OrthoDB" id="1771659at2"/>
<evidence type="ECO:0000256" key="1">
    <source>
        <dbReference type="ARBA" id="ARBA00004196"/>
    </source>
</evidence>
<dbReference type="Gene3D" id="2.60.40.4270">
    <property type="entry name" value="Listeria-Bacteroides repeat domain"/>
    <property type="match status" value="1"/>
</dbReference>
<feature type="region of interest" description="Disordered" evidence="2">
    <location>
        <begin position="87"/>
        <end position="150"/>
    </location>
</feature>
<dbReference type="Pfam" id="PF09479">
    <property type="entry name" value="Flg_new"/>
    <property type="match status" value="1"/>
</dbReference>
<sequence>MKLQDGDEMVFFYTSDYTAKTAVITFDSDGGSKIAAVTVGKGQKIAAPAAPEKDGYNFAGWYDSAGNKFDFNTIIEDDLTLKAAWSKKDAVKPNPEETAEKPLLQARSLSQTKNHSVSNGRKSPERPAILSTQADVTGRKTTKKSPLQEV</sequence>
<dbReference type="Proteomes" id="UP000187404">
    <property type="component" value="Unassembled WGS sequence"/>
</dbReference>
<dbReference type="InterPro" id="IPR013378">
    <property type="entry name" value="InlB-like_B-rpt"/>
</dbReference>
<evidence type="ECO:0000256" key="2">
    <source>
        <dbReference type="SAM" id="MobiDB-lite"/>
    </source>
</evidence>
<dbReference type="AlphaFoldDB" id="A0A1Q9JCL8"/>
<feature type="compositionally biased region" description="Polar residues" evidence="2">
    <location>
        <begin position="107"/>
        <end position="121"/>
    </location>
</feature>
<evidence type="ECO:0000313" key="4">
    <source>
        <dbReference type="Proteomes" id="UP000187404"/>
    </source>
</evidence>
<dbReference type="NCBIfam" id="TIGR02543">
    <property type="entry name" value="List_Bact_rpt"/>
    <property type="match status" value="1"/>
</dbReference>
<protein>
    <submittedName>
        <fullName evidence="3">Uncharacterized protein</fullName>
    </submittedName>
</protein>